<gene>
    <name evidence="1" type="ordered locus">Runsl_2558</name>
</gene>
<name>A0A7U4E692_RUNSL</name>
<keyword evidence="2" id="KW-1185">Reference proteome</keyword>
<sequence>MALCSTLAVYAAHRCGAIHGVLHGYSSSFPDYILILVVP</sequence>
<reference evidence="2" key="1">
    <citation type="submission" date="2011-06" db="EMBL/GenBank/DDBJ databases">
        <title>The complete genome of chromosome of Runella slithyformis DSM 19594.</title>
        <authorList>
            <consortium name="US DOE Joint Genome Institute (JGI-PGF)"/>
            <person name="Lucas S."/>
            <person name="Han J."/>
            <person name="Lapidus A."/>
            <person name="Bruce D."/>
            <person name="Goodwin L."/>
            <person name="Pitluck S."/>
            <person name="Peters L."/>
            <person name="Kyrpides N."/>
            <person name="Mavromatis K."/>
            <person name="Ivanova N."/>
            <person name="Ovchinnikova G."/>
            <person name="Zhang X."/>
            <person name="Misra M."/>
            <person name="Detter J.C."/>
            <person name="Tapia R."/>
            <person name="Han C."/>
            <person name="Land M."/>
            <person name="Hauser L."/>
            <person name="Markowitz V."/>
            <person name="Cheng J.-F."/>
            <person name="Hugenholtz P."/>
            <person name="Woyke T."/>
            <person name="Wu D."/>
            <person name="Tindall B."/>
            <person name="Faehrich R."/>
            <person name="Brambilla E."/>
            <person name="Klenk H.-P."/>
            <person name="Eisen J.A."/>
        </authorList>
    </citation>
    <scope>NUCLEOTIDE SEQUENCE [LARGE SCALE GENOMIC DNA]</scope>
    <source>
        <strain evidence="2">ATCC 29530 / DSM 19594 / LMG 11500 / NCIMB 11436 / LSU 4</strain>
    </source>
</reference>
<proteinExistence type="predicted"/>
<dbReference type="Proteomes" id="UP000000493">
    <property type="component" value="Chromosome"/>
</dbReference>
<organism evidence="1 2">
    <name type="scientific">Runella slithyformis (strain ATCC 29530 / DSM 19594 / LMG 11500 / NCIMB 11436 / LSU 4)</name>
    <dbReference type="NCBI Taxonomy" id="761193"/>
    <lineage>
        <taxon>Bacteria</taxon>
        <taxon>Pseudomonadati</taxon>
        <taxon>Bacteroidota</taxon>
        <taxon>Cytophagia</taxon>
        <taxon>Cytophagales</taxon>
        <taxon>Spirosomataceae</taxon>
        <taxon>Runella</taxon>
    </lineage>
</organism>
<protein>
    <submittedName>
        <fullName evidence="1">Uncharacterized protein</fullName>
    </submittedName>
</protein>
<dbReference type="EMBL" id="CP002859">
    <property type="protein sequence ID" value="AEI48959.1"/>
    <property type="molecule type" value="Genomic_DNA"/>
</dbReference>
<dbReference type="AlphaFoldDB" id="A0A7U4E692"/>
<dbReference type="KEGG" id="rsi:Runsl_2558"/>
<accession>A0A7U4E692</accession>
<reference evidence="1 2" key="2">
    <citation type="journal article" date="2012" name="Stand. Genomic Sci.">
        <title>Complete genome sequence of the aquatic bacterium Runella slithyformis type strain (LSU 4(T)).</title>
        <authorList>
            <person name="Copeland A."/>
            <person name="Zhang X."/>
            <person name="Misra M."/>
            <person name="Lapidus A."/>
            <person name="Nolan M."/>
            <person name="Lucas S."/>
            <person name="Deshpande S."/>
            <person name="Cheng J.F."/>
            <person name="Tapia R."/>
            <person name="Goodwin L.A."/>
            <person name="Pitluck S."/>
            <person name="Liolios K."/>
            <person name="Pagani I."/>
            <person name="Ivanova N."/>
            <person name="Mikhailova N."/>
            <person name="Pati A."/>
            <person name="Chen A."/>
            <person name="Palaniappan K."/>
            <person name="Land M."/>
            <person name="Hauser L."/>
            <person name="Pan C."/>
            <person name="Jeffries C.D."/>
            <person name="Detter J.C."/>
            <person name="Brambilla E.M."/>
            <person name="Rohde M."/>
            <person name="Djao O.D."/>
            <person name="Goker M."/>
            <person name="Sikorski J."/>
            <person name="Tindall B.J."/>
            <person name="Woyke T."/>
            <person name="Bristow J."/>
            <person name="Eisen J.A."/>
            <person name="Markowitz V."/>
            <person name="Hugenholtz P."/>
            <person name="Kyrpides N.C."/>
            <person name="Klenk H.P."/>
            <person name="Mavromatis K."/>
        </authorList>
    </citation>
    <scope>NUCLEOTIDE SEQUENCE [LARGE SCALE GENOMIC DNA]</scope>
    <source>
        <strain evidence="2">ATCC 29530 / DSM 19594 / LMG 11500 / NCIMB 11436 / LSU 4</strain>
    </source>
</reference>
<evidence type="ECO:0000313" key="2">
    <source>
        <dbReference type="Proteomes" id="UP000000493"/>
    </source>
</evidence>
<evidence type="ECO:0000313" key="1">
    <source>
        <dbReference type="EMBL" id="AEI48959.1"/>
    </source>
</evidence>